<dbReference type="PANTHER" id="PTHR30383:SF5">
    <property type="entry name" value="SGNH HYDROLASE-TYPE ESTERASE DOMAIN-CONTAINING PROTEIN"/>
    <property type="match status" value="1"/>
</dbReference>
<sequence length="227" mass="25567">MIRYFAFWVLLATASKGALAQEKVVIDSSYNNGHYRNRLEFFRLMPDQKKEIVFVGNSITEMGEWQELLPGKPVVNRGISGDVTYGVLARIDEVLSSKPAKIFILSGVNDLKRGIPVDTIAKTFERILVKMKVESPKTKVYVESVLPVNENMLAAQYKKVTNEVIGQLNLRFKALAEKFGYTWVDIAPAVADENGQLKKENTQDGLHLWPAAYIKWVALLKAKGHLK</sequence>
<dbReference type="Gene3D" id="3.40.50.1110">
    <property type="entry name" value="SGNH hydrolase"/>
    <property type="match status" value="1"/>
</dbReference>
<organism evidence="3 4">
    <name type="scientific">Pseudobacter ginsenosidimutans</name>
    <dbReference type="NCBI Taxonomy" id="661488"/>
    <lineage>
        <taxon>Bacteria</taxon>
        <taxon>Pseudomonadati</taxon>
        <taxon>Bacteroidota</taxon>
        <taxon>Chitinophagia</taxon>
        <taxon>Chitinophagales</taxon>
        <taxon>Chitinophagaceae</taxon>
        <taxon>Pseudobacter</taxon>
    </lineage>
</organism>
<dbReference type="InterPro" id="IPR051532">
    <property type="entry name" value="Ester_Hydrolysis_Enzymes"/>
</dbReference>
<proteinExistence type="predicted"/>
<dbReference type="Pfam" id="PF13472">
    <property type="entry name" value="Lipase_GDSL_2"/>
    <property type="match status" value="1"/>
</dbReference>
<dbReference type="GO" id="GO:0004622">
    <property type="term" value="F:phosphatidylcholine lysophospholipase activity"/>
    <property type="evidence" value="ECO:0007669"/>
    <property type="project" value="TreeGrafter"/>
</dbReference>
<evidence type="ECO:0000259" key="2">
    <source>
        <dbReference type="Pfam" id="PF13472"/>
    </source>
</evidence>
<comment type="caution">
    <text evidence="3">The sequence shown here is derived from an EMBL/GenBank/DDBJ whole genome shotgun (WGS) entry which is preliminary data.</text>
</comment>
<gene>
    <name evidence="3" type="ORF">EV199_1728</name>
</gene>
<dbReference type="SUPFAM" id="SSF52266">
    <property type="entry name" value="SGNH hydrolase"/>
    <property type="match status" value="1"/>
</dbReference>
<dbReference type="RefSeq" id="WP_130540191.1">
    <property type="nucleotide sequence ID" value="NZ_CP042431.1"/>
</dbReference>
<evidence type="ECO:0000313" key="4">
    <source>
        <dbReference type="Proteomes" id="UP000293874"/>
    </source>
</evidence>
<dbReference type="InterPro" id="IPR036514">
    <property type="entry name" value="SGNH_hydro_sf"/>
</dbReference>
<protein>
    <submittedName>
        <fullName evidence="3">Lysophospholipase L1-like esterase</fullName>
    </submittedName>
</protein>
<dbReference type="OrthoDB" id="9790057at2"/>
<keyword evidence="4" id="KW-1185">Reference proteome</keyword>
<feature type="chain" id="PRO_5020752132" evidence="1">
    <location>
        <begin position="21"/>
        <end position="227"/>
    </location>
</feature>
<name>A0A4Q7N4C0_9BACT</name>
<keyword evidence="1" id="KW-0732">Signal</keyword>
<feature type="signal peptide" evidence="1">
    <location>
        <begin position="1"/>
        <end position="20"/>
    </location>
</feature>
<evidence type="ECO:0000256" key="1">
    <source>
        <dbReference type="SAM" id="SignalP"/>
    </source>
</evidence>
<dbReference type="Proteomes" id="UP000293874">
    <property type="component" value="Unassembled WGS sequence"/>
</dbReference>
<accession>A0A4Q7N4C0</accession>
<dbReference type="EMBL" id="SGXA01000001">
    <property type="protein sequence ID" value="RZS75853.1"/>
    <property type="molecule type" value="Genomic_DNA"/>
</dbReference>
<dbReference type="InterPro" id="IPR013830">
    <property type="entry name" value="SGNH_hydro"/>
</dbReference>
<dbReference type="PANTHER" id="PTHR30383">
    <property type="entry name" value="THIOESTERASE 1/PROTEASE 1/LYSOPHOSPHOLIPASE L1"/>
    <property type="match status" value="1"/>
</dbReference>
<dbReference type="AlphaFoldDB" id="A0A4Q7N4C0"/>
<evidence type="ECO:0000313" key="3">
    <source>
        <dbReference type="EMBL" id="RZS75853.1"/>
    </source>
</evidence>
<feature type="domain" description="SGNH hydrolase-type esterase" evidence="2">
    <location>
        <begin position="54"/>
        <end position="213"/>
    </location>
</feature>
<reference evidence="3 4" key="1">
    <citation type="submission" date="2019-02" db="EMBL/GenBank/DDBJ databases">
        <title>Genomic Encyclopedia of Type Strains, Phase IV (KMG-IV): sequencing the most valuable type-strain genomes for metagenomic binning, comparative biology and taxonomic classification.</title>
        <authorList>
            <person name="Goeker M."/>
        </authorList>
    </citation>
    <scope>NUCLEOTIDE SEQUENCE [LARGE SCALE GENOMIC DNA]</scope>
    <source>
        <strain evidence="3 4">DSM 18116</strain>
    </source>
</reference>